<dbReference type="CDD" id="cd07719">
    <property type="entry name" value="arylsulfatase_AtsA-like_MBL-fold"/>
    <property type="match status" value="1"/>
</dbReference>
<dbReference type="InterPro" id="IPR001279">
    <property type="entry name" value="Metallo-B-lactamas"/>
</dbReference>
<evidence type="ECO:0000256" key="2">
    <source>
        <dbReference type="ARBA" id="ARBA00022759"/>
    </source>
</evidence>
<feature type="domain" description="Metallo-beta-lactamase" evidence="5">
    <location>
        <begin position="119"/>
        <end position="226"/>
    </location>
</feature>
<evidence type="ECO:0000259" key="5">
    <source>
        <dbReference type="Pfam" id="PF00753"/>
    </source>
</evidence>
<dbReference type="EMBL" id="JAWLKA010000019">
    <property type="protein sequence ID" value="MDV6284485.1"/>
    <property type="molecule type" value="Genomic_DNA"/>
</dbReference>
<dbReference type="Pfam" id="PF00753">
    <property type="entry name" value="Lactamase_B"/>
    <property type="match status" value="1"/>
</dbReference>
<evidence type="ECO:0000256" key="4">
    <source>
        <dbReference type="SAM" id="MobiDB-lite"/>
    </source>
</evidence>
<feature type="region of interest" description="Disordered" evidence="4">
    <location>
        <begin position="1"/>
        <end position="25"/>
    </location>
</feature>
<accession>A0ABU4CMS7</accession>
<reference evidence="6 7" key="1">
    <citation type="submission" date="2023-10" db="EMBL/GenBank/DDBJ databases">
        <title>Development of a sustainable strategy for remediation of hydrocarbon-contaminated territories based on the waste exchange concept.</title>
        <authorList>
            <person name="Krivoruchko A."/>
        </authorList>
    </citation>
    <scope>NUCLEOTIDE SEQUENCE [LARGE SCALE GENOMIC DNA]</scope>
    <source>
        <strain evidence="6 7">IEGM 60</strain>
    </source>
</reference>
<dbReference type="RefSeq" id="WP_317570337.1">
    <property type="nucleotide sequence ID" value="NZ_JAWLKA010000019.1"/>
</dbReference>
<keyword evidence="2" id="KW-0255">Endonuclease</keyword>
<keyword evidence="7" id="KW-1185">Reference proteome</keyword>
<evidence type="ECO:0000256" key="3">
    <source>
        <dbReference type="ARBA" id="ARBA00022801"/>
    </source>
</evidence>
<dbReference type="SUPFAM" id="SSF56281">
    <property type="entry name" value="Metallo-hydrolase/oxidoreductase"/>
    <property type="match status" value="1"/>
</dbReference>
<comment type="caution">
    <text evidence="6">The sequence shown here is derived from an EMBL/GenBank/DDBJ whole genome shotgun (WGS) entry which is preliminary data.</text>
</comment>
<dbReference type="PANTHER" id="PTHR46018">
    <property type="entry name" value="ZINC PHOSPHODIESTERASE ELAC PROTEIN 1"/>
    <property type="match status" value="1"/>
</dbReference>
<dbReference type="PANTHER" id="PTHR46018:SF2">
    <property type="entry name" value="ZINC PHOSPHODIESTERASE ELAC PROTEIN 1"/>
    <property type="match status" value="1"/>
</dbReference>
<evidence type="ECO:0000256" key="1">
    <source>
        <dbReference type="ARBA" id="ARBA00022722"/>
    </source>
</evidence>
<dbReference type="InterPro" id="IPR036866">
    <property type="entry name" value="RibonucZ/Hydroxyglut_hydro"/>
</dbReference>
<dbReference type="InterPro" id="IPR044094">
    <property type="entry name" value="AtsA-like_MBL-fold"/>
</dbReference>
<dbReference type="Gene3D" id="3.60.15.10">
    <property type="entry name" value="Ribonuclease Z/Hydroxyacylglutathione hydrolase-like"/>
    <property type="match status" value="1"/>
</dbReference>
<name>A0ABU4CMS7_RHOJO</name>
<keyword evidence="3" id="KW-0378">Hydrolase</keyword>
<protein>
    <submittedName>
        <fullName evidence="6">MBL fold metallo-hydrolase</fullName>
    </submittedName>
</protein>
<feature type="compositionally biased region" description="Basic and acidic residues" evidence="4">
    <location>
        <begin position="1"/>
        <end position="18"/>
    </location>
</feature>
<evidence type="ECO:0000313" key="6">
    <source>
        <dbReference type="EMBL" id="MDV6284485.1"/>
    </source>
</evidence>
<keyword evidence="1" id="KW-0540">Nuclease</keyword>
<dbReference type="Proteomes" id="UP001185737">
    <property type="component" value="Unassembled WGS sequence"/>
</dbReference>
<evidence type="ECO:0000313" key="7">
    <source>
        <dbReference type="Proteomes" id="UP001185737"/>
    </source>
</evidence>
<organism evidence="6 7">
    <name type="scientific">Rhodococcus jostii</name>
    <dbReference type="NCBI Taxonomy" id="132919"/>
    <lineage>
        <taxon>Bacteria</taxon>
        <taxon>Bacillati</taxon>
        <taxon>Actinomycetota</taxon>
        <taxon>Actinomycetes</taxon>
        <taxon>Mycobacteriales</taxon>
        <taxon>Nocardiaceae</taxon>
        <taxon>Rhodococcus</taxon>
    </lineage>
</organism>
<gene>
    <name evidence="6" type="ORF">R3Q59_28740</name>
</gene>
<proteinExistence type="predicted"/>
<sequence length="437" mass="47180">MDRAEPGTRMTTPDHEALTAHQRPRGQQKRLISLCDIVAGLESRGISRRRILASLAIGAAATATAAACSSDPDTGGGDVALDARPYGPEPYANQRTRLILLGTSGGPPYWPGGTREGIASAVVVDDRFYLIDAGHGVMRQLRNAKLGRNYDTDFDGPLDVLAGVFLTHLHSDHIVDLNNILSEGMYNGLQFVNRIPIWGPGNRGQVPPFFGGGTPPTPVNPENPTPGTREMTDLLVQAFAADFNDRLFDNAKPRPEQMWEAKDVPVPAQYLSDPNGQPCPEMDPFVFFEDDHVKVSATLVNHAPVFPALAYRFDTPDGSIVFSGDTGKNPNLVPLAKNADVLVHEVIDKSWPESLFPEPRDAKQESIFQHLINAHTLVEDVGRVAQEANVKTLALSHIVPGNGADERFEAAKDGFDGKLIIGRDLDVIGVGAPRSGG</sequence>